<dbReference type="InterPro" id="IPR029040">
    <property type="entry name" value="RPABC4/Spt4"/>
</dbReference>
<dbReference type="Gene3D" id="2.20.28.90">
    <property type="match status" value="1"/>
</dbReference>
<dbReference type="AlphaFoldDB" id="A0A2H4U5V0"/>
<keyword evidence="4" id="KW-0240">DNA-directed RNA polymerase</keyword>
<dbReference type="SMART" id="SM01389">
    <property type="entry name" value="Spt4"/>
    <property type="match status" value="1"/>
</dbReference>
<keyword evidence="2" id="KW-0479">Metal-binding</keyword>
<dbReference type="InterPro" id="IPR038589">
    <property type="entry name" value="Spt4_dom_sf"/>
</dbReference>
<comment type="similarity">
    <text evidence="2">Belongs to the archaeal Spt4 family.</text>
</comment>
<keyword evidence="2" id="KW-0805">Transcription regulation</keyword>
<dbReference type="GeneID" id="78816820"/>
<dbReference type="GO" id="GO:0000428">
    <property type="term" value="C:DNA-directed RNA polymerase complex"/>
    <property type="evidence" value="ECO:0007669"/>
    <property type="project" value="UniProtKB-KW"/>
</dbReference>
<dbReference type="NCBIfam" id="NF041664">
    <property type="entry name" value="RNAP_arch_Epp"/>
    <property type="match status" value="1"/>
</dbReference>
<dbReference type="Proteomes" id="UP000232133">
    <property type="component" value="Chromosome"/>
</dbReference>
<proteinExistence type="inferred from homology"/>
<dbReference type="PANTHER" id="PTHR40704">
    <property type="entry name" value="TRANSCRIPTION ELONGATION FACTOR SPT4"/>
    <property type="match status" value="1"/>
</dbReference>
<feature type="binding site" evidence="2">
    <location>
        <position position="16"/>
    </location>
    <ligand>
        <name>Zn(2+)</name>
        <dbReference type="ChEBI" id="CHEBI:29105"/>
    </ligand>
</feature>
<dbReference type="GO" id="GO:0006355">
    <property type="term" value="P:regulation of DNA-templated transcription"/>
    <property type="evidence" value="ECO:0007669"/>
    <property type="project" value="UniProtKB-UniRule"/>
</dbReference>
<sequence>MNACTVCKYITNKERCPVCGNPTSDNWSGLLIITKPEESELANELNIDLAGEYCLRVR</sequence>
<reference evidence="4 5" key="1">
    <citation type="submission" date="2016-10" db="EMBL/GenBank/DDBJ databases">
        <authorList>
            <person name="Varghese N."/>
        </authorList>
    </citation>
    <scope>NUCLEOTIDE SEQUENCE [LARGE SCALE GENOMIC DNA]</scope>
    <source>
        <strain evidence="4 5">KB11</strain>
    </source>
</reference>
<feature type="binding site" evidence="2">
    <location>
        <position position="7"/>
    </location>
    <ligand>
        <name>Zn(2+)</name>
        <dbReference type="ChEBI" id="CHEBI:29105"/>
    </ligand>
</feature>
<dbReference type="HAMAP" id="MF_00949">
    <property type="entry name" value="Spt4_arch"/>
    <property type="match status" value="1"/>
</dbReference>
<comment type="subunit">
    <text evidence="2">Heterodimer composed of Spt4 and Spt5.</text>
</comment>
<dbReference type="InterPro" id="IPR007178">
    <property type="entry name" value="Spt4_arch"/>
</dbReference>
<evidence type="ECO:0000256" key="1">
    <source>
        <dbReference type="ARBA" id="ARBA00023163"/>
    </source>
</evidence>
<feature type="binding site" evidence="2">
    <location>
        <position position="19"/>
    </location>
    <ligand>
        <name>Zn(2+)</name>
        <dbReference type="ChEBI" id="CHEBI:29105"/>
    </ligand>
</feature>
<dbReference type="EMBL" id="CP017803">
    <property type="protein sequence ID" value="ATZ59495.1"/>
    <property type="molecule type" value="Genomic_DNA"/>
</dbReference>
<dbReference type="GO" id="GO:0008270">
    <property type="term" value="F:zinc ion binding"/>
    <property type="evidence" value="ECO:0007669"/>
    <property type="project" value="UniProtKB-UniRule"/>
</dbReference>
<dbReference type="SUPFAM" id="SSF63393">
    <property type="entry name" value="RNA polymerase subunits"/>
    <property type="match status" value="1"/>
</dbReference>
<feature type="domain" description="Spt4/RpoE2 zinc finger" evidence="3">
    <location>
        <begin position="1"/>
        <end position="58"/>
    </location>
</feature>
<evidence type="ECO:0000313" key="5">
    <source>
        <dbReference type="Proteomes" id="UP000232133"/>
    </source>
</evidence>
<protein>
    <recommendedName>
        <fullName evidence="2">Transcription elongation factor Spt4</fullName>
    </recommendedName>
</protein>
<dbReference type="RefSeq" id="WP_004034223.1">
    <property type="nucleotide sequence ID" value="NZ_AP025586.1"/>
</dbReference>
<evidence type="ECO:0000259" key="3">
    <source>
        <dbReference type="SMART" id="SM01389"/>
    </source>
</evidence>
<organism evidence="4 5">
    <name type="scientific">Methanobrevibacter smithii</name>
    <dbReference type="NCBI Taxonomy" id="2173"/>
    <lineage>
        <taxon>Archaea</taxon>
        <taxon>Methanobacteriati</taxon>
        <taxon>Methanobacteriota</taxon>
        <taxon>Methanomada group</taxon>
        <taxon>Methanobacteria</taxon>
        <taxon>Methanobacteriales</taxon>
        <taxon>Methanobacteriaceae</taxon>
        <taxon>Methanobrevibacter</taxon>
    </lineage>
</organism>
<feature type="binding site" evidence="2">
    <location>
        <position position="4"/>
    </location>
    <ligand>
        <name>Zn(2+)</name>
        <dbReference type="ChEBI" id="CHEBI:29105"/>
    </ligand>
</feature>
<name>A0A2H4U5V0_METSM</name>
<keyword evidence="1 2" id="KW-0804">Transcription</keyword>
<keyword evidence="2" id="KW-0862">Zinc</keyword>
<comment type="function">
    <text evidence="2">Stimulates transcription elongation.</text>
</comment>
<dbReference type="InterPro" id="IPR022800">
    <property type="entry name" value="Spt4/RpoE2_Znf"/>
</dbReference>
<dbReference type="OMA" id="CRECHRI"/>
<evidence type="ECO:0000256" key="2">
    <source>
        <dbReference type="HAMAP-Rule" id="MF_00949"/>
    </source>
</evidence>
<dbReference type="Pfam" id="PF06093">
    <property type="entry name" value="Spt4"/>
    <property type="match status" value="1"/>
</dbReference>
<accession>A0A2H4U5V0</accession>
<dbReference type="PANTHER" id="PTHR40704:SF1">
    <property type="entry name" value="TRANSCRIPTION ELONGATION FACTOR SPT4"/>
    <property type="match status" value="1"/>
</dbReference>
<gene>
    <name evidence="2" type="primary">spt4</name>
    <name evidence="4" type="ORF">BK798_03245</name>
</gene>
<evidence type="ECO:0000313" key="4">
    <source>
        <dbReference type="EMBL" id="ATZ59495.1"/>
    </source>
</evidence>